<dbReference type="PANTHER" id="PTHR45138">
    <property type="entry name" value="REGULATORY COMPONENTS OF SENSORY TRANSDUCTION SYSTEM"/>
    <property type="match status" value="1"/>
</dbReference>
<name>A0A644YPF4_9ZZZZ</name>
<dbReference type="SUPFAM" id="SSF55073">
    <property type="entry name" value="Nucleotide cyclase"/>
    <property type="match status" value="1"/>
</dbReference>
<dbReference type="FunFam" id="3.30.70.270:FF:000001">
    <property type="entry name" value="Diguanylate cyclase domain protein"/>
    <property type="match status" value="1"/>
</dbReference>
<dbReference type="SUPFAM" id="SSF55781">
    <property type="entry name" value="GAF domain-like"/>
    <property type="match status" value="1"/>
</dbReference>
<dbReference type="GO" id="GO:1902201">
    <property type="term" value="P:negative regulation of bacterial-type flagellum-dependent cell motility"/>
    <property type="evidence" value="ECO:0007669"/>
    <property type="project" value="TreeGrafter"/>
</dbReference>
<sequence length="288" mass="31658">MNGTGADAAAILLEQDGDICVLESFGIREAQSLASDPHILNSFSKGASYVITHPEDIIVESTLTQFHPKEVVVEPVKFKNVPIAVLLLAKAEPFQEDCSKQLSIFTQSLAVALHNALEHEQLQKLAALDPLTGILNRRFGLVRLHEEYSRSVRRATPLGVLMFDIDHFKQVNDTYGHVVGDRVLRNITGLIRQGIREGDILLRYGGEEFMVILPGASKDDSFSIADRVRHIVRDSKTAYGDNQIGVTISVGVDSMPESSVSGELELIANADEALYRSKNSGRDKVTIH</sequence>
<evidence type="ECO:0000313" key="2">
    <source>
        <dbReference type="EMBL" id="MPM30475.1"/>
    </source>
</evidence>
<dbReference type="Gene3D" id="3.30.450.40">
    <property type="match status" value="1"/>
</dbReference>
<dbReference type="Gene3D" id="3.30.70.270">
    <property type="match status" value="1"/>
</dbReference>
<dbReference type="SMART" id="SM00267">
    <property type="entry name" value="GGDEF"/>
    <property type="match status" value="1"/>
</dbReference>
<dbReference type="Pfam" id="PF00990">
    <property type="entry name" value="GGDEF"/>
    <property type="match status" value="1"/>
</dbReference>
<accession>A0A644YPF4</accession>
<protein>
    <recommendedName>
        <fullName evidence="1">GGDEF domain-containing protein</fullName>
    </recommendedName>
</protein>
<dbReference type="EMBL" id="VSSQ01005795">
    <property type="protein sequence ID" value="MPM30475.1"/>
    <property type="molecule type" value="Genomic_DNA"/>
</dbReference>
<dbReference type="InterPro" id="IPR050469">
    <property type="entry name" value="Diguanylate_Cyclase"/>
</dbReference>
<dbReference type="GO" id="GO:0052621">
    <property type="term" value="F:diguanylate cyclase activity"/>
    <property type="evidence" value="ECO:0007669"/>
    <property type="project" value="TreeGrafter"/>
</dbReference>
<organism evidence="2">
    <name type="scientific">bioreactor metagenome</name>
    <dbReference type="NCBI Taxonomy" id="1076179"/>
    <lineage>
        <taxon>unclassified sequences</taxon>
        <taxon>metagenomes</taxon>
        <taxon>ecological metagenomes</taxon>
    </lineage>
</organism>
<dbReference type="GO" id="GO:0005886">
    <property type="term" value="C:plasma membrane"/>
    <property type="evidence" value="ECO:0007669"/>
    <property type="project" value="TreeGrafter"/>
</dbReference>
<dbReference type="InterPro" id="IPR000160">
    <property type="entry name" value="GGDEF_dom"/>
</dbReference>
<dbReference type="PANTHER" id="PTHR45138:SF24">
    <property type="entry name" value="DIGUANYLATE CYCLASE DGCC-RELATED"/>
    <property type="match status" value="1"/>
</dbReference>
<dbReference type="NCBIfam" id="TIGR00254">
    <property type="entry name" value="GGDEF"/>
    <property type="match status" value="1"/>
</dbReference>
<dbReference type="AlphaFoldDB" id="A0A644YPF4"/>
<comment type="caution">
    <text evidence="2">The sequence shown here is derived from an EMBL/GenBank/DDBJ whole genome shotgun (WGS) entry which is preliminary data.</text>
</comment>
<evidence type="ECO:0000259" key="1">
    <source>
        <dbReference type="PROSITE" id="PS50887"/>
    </source>
</evidence>
<proteinExistence type="predicted"/>
<dbReference type="CDD" id="cd01949">
    <property type="entry name" value="GGDEF"/>
    <property type="match status" value="1"/>
</dbReference>
<dbReference type="InterPro" id="IPR029016">
    <property type="entry name" value="GAF-like_dom_sf"/>
</dbReference>
<dbReference type="PROSITE" id="PS50887">
    <property type="entry name" value="GGDEF"/>
    <property type="match status" value="1"/>
</dbReference>
<reference evidence="2" key="1">
    <citation type="submission" date="2019-08" db="EMBL/GenBank/DDBJ databases">
        <authorList>
            <person name="Kucharzyk K."/>
            <person name="Murdoch R.W."/>
            <person name="Higgins S."/>
            <person name="Loffler F."/>
        </authorList>
    </citation>
    <scope>NUCLEOTIDE SEQUENCE</scope>
</reference>
<dbReference type="InterPro" id="IPR029787">
    <property type="entry name" value="Nucleotide_cyclase"/>
</dbReference>
<dbReference type="GO" id="GO:0043709">
    <property type="term" value="P:cell adhesion involved in single-species biofilm formation"/>
    <property type="evidence" value="ECO:0007669"/>
    <property type="project" value="TreeGrafter"/>
</dbReference>
<feature type="domain" description="GGDEF" evidence="1">
    <location>
        <begin position="156"/>
        <end position="288"/>
    </location>
</feature>
<dbReference type="InterPro" id="IPR043128">
    <property type="entry name" value="Rev_trsase/Diguanyl_cyclase"/>
</dbReference>
<gene>
    <name evidence="2" type="ORF">SDC9_77025</name>
</gene>